<evidence type="ECO:0008006" key="3">
    <source>
        <dbReference type="Google" id="ProtNLM"/>
    </source>
</evidence>
<organism evidence="1 2">
    <name type="scientific">Bowmanella pacifica</name>
    <dbReference type="NCBI Taxonomy" id="502051"/>
    <lineage>
        <taxon>Bacteria</taxon>
        <taxon>Pseudomonadati</taxon>
        <taxon>Pseudomonadota</taxon>
        <taxon>Gammaproteobacteria</taxon>
        <taxon>Alteromonadales</taxon>
        <taxon>Alteromonadaceae</taxon>
        <taxon>Bowmanella</taxon>
    </lineage>
</organism>
<dbReference type="EMBL" id="BMLS01000003">
    <property type="protein sequence ID" value="GGO69639.1"/>
    <property type="molecule type" value="Genomic_DNA"/>
</dbReference>
<comment type="caution">
    <text evidence="1">The sequence shown here is derived from an EMBL/GenBank/DDBJ whole genome shotgun (WGS) entry which is preliminary data.</text>
</comment>
<protein>
    <recommendedName>
        <fullName evidence="3">Hemerythrin-like domain-containing protein</fullName>
    </recommendedName>
</protein>
<evidence type="ECO:0000313" key="2">
    <source>
        <dbReference type="Proteomes" id="UP000606935"/>
    </source>
</evidence>
<name>A0A917YY76_9ALTE</name>
<dbReference type="RefSeq" id="WP_188694505.1">
    <property type="nucleotide sequence ID" value="NZ_BMLS01000003.1"/>
</dbReference>
<dbReference type="AlphaFoldDB" id="A0A917YY76"/>
<dbReference type="Gene3D" id="1.20.120.520">
    <property type="entry name" value="nmb1532 protein domain like"/>
    <property type="match status" value="1"/>
</dbReference>
<sequence length="150" mass="17820">MNKFITHYFSANQQRLELLYIAFRKHKNRDPEWAKRLFLLFSCGLEQQIAWNQALLFPVLQAHNDSQLNELIHKAIDEHQQIKDQVSWVFNLTEKGLESHDDEQRLEYLLSDHFENQEFNLYPACDKLFDVNAVTHLIEQLASYNQTASQ</sequence>
<gene>
    <name evidence="1" type="ORF">GCM10010982_21280</name>
</gene>
<reference evidence="1" key="2">
    <citation type="submission" date="2020-09" db="EMBL/GenBank/DDBJ databases">
        <authorList>
            <person name="Sun Q."/>
            <person name="Zhou Y."/>
        </authorList>
    </citation>
    <scope>NUCLEOTIDE SEQUENCE</scope>
    <source>
        <strain evidence="1">CGMCC 1.7086</strain>
    </source>
</reference>
<accession>A0A917YY76</accession>
<keyword evidence="2" id="KW-1185">Reference proteome</keyword>
<proteinExistence type="predicted"/>
<dbReference type="Proteomes" id="UP000606935">
    <property type="component" value="Unassembled WGS sequence"/>
</dbReference>
<reference evidence="1" key="1">
    <citation type="journal article" date="2014" name="Int. J. Syst. Evol. Microbiol.">
        <title>Complete genome sequence of Corynebacterium casei LMG S-19264T (=DSM 44701T), isolated from a smear-ripened cheese.</title>
        <authorList>
            <consortium name="US DOE Joint Genome Institute (JGI-PGF)"/>
            <person name="Walter F."/>
            <person name="Albersmeier A."/>
            <person name="Kalinowski J."/>
            <person name="Ruckert C."/>
        </authorList>
    </citation>
    <scope>NUCLEOTIDE SEQUENCE</scope>
    <source>
        <strain evidence="1">CGMCC 1.7086</strain>
    </source>
</reference>
<evidence type="ECO:0000313" key="1">
    <source>
        <dbReference type="EMBL" id="GGO69639.1"/>
    </source>
</evidence>